<protein>
    <submittedName>
        <fullName evidence="6">Glycosyl transferase, family 2</fullName>
    </submittedName>
</protein>
<name>A0A0G0PQM0_9BACT</name>
<evidence type="ECO:0000313" key="6">
    <source>
        <dbReference type="EMBL" id="KKR30454.1"/>
    </source>
</evidence>
<dbReference type="EMBL" id="LBXL01000006">
    <property type="protein sequence ID" value="KKR30454.1"/>
    <property type="molecule type" value="Genomic_DNA"/>
</dbReference>
<accession>A0A0G0PQM0</accession>
<proteinExistence type="inferred from homology"/>
<dbReference type="InterPro" id="IPR001173">
    <property type="entry name" value="Glyco_trans_2-like"/>
</dbReference>
<keyword evidence="2" id="KW-0328">Glycosyltransferase</keyword>
<feature type="transmembrane region" description="Helical" evidence="4">
    <location>
        <begin position="262"/>
        <end position="286"/>
    </location>
</feature>
<keyword evidence="4" id="KW-0472">Membrane</keyword>
<dbReference type="PANTHER" id="PTHR43630">
    <property type="entry name" value="POLY-BETA-1,6-N-ACETYL-D-GLUCOSAMINE SYNTHASE"/>
    <property type="match status" value="1"/>
</dbReference>
<dbReference type="Pfam" id="PF00535">
    <property type="entry name" value="Glycos_transf_2"/>
    <property type="match status" value="1"/>
</dbReference>
<evidence type="ECO:0000256" key="3">
    <source>
        <dbReference type="ARBA" id="ARBA00022679"/>
    </source>
</evidence>
<dbReference type="Gene3D" id="3.90.550.10">
    <property type="entry name" value="Spore Coat Polysaccharide Biosynthesis Protein SpsA, Chain A"/>
    <property type="match status" value="1"/>
</dbReference>
<dbReference type="PANTHER" id="PTHR43630:SF1">
    <property type="entry name" value="POLY-BETA-1,6-N-ACETYL-D-GLUCOSAMINE SYNTHASE"/>
    <property type="match status" value="1"/>
</dbReference>
<keyword evidence="4" id="KW-1133">Transmembrane helix</keyword>
<keyword evidence="3 6" id="KW-0808">Transferase</keyword>
<dbReference type="GO" id="GO:0016757">
    <property type="term" value="F:glycosyltransferase activity"/>
    <property type="evidence" value="ECO:0007669"/>
    <property type="project" value="UniProtKB-KW"/>
</dbReference>
<dbReference type="InterPro" id="IPR029044">
    <property type="entry name" value="Nucleotide-diphossugar_trans"/>
</dbReference>
<reference evidence="6 7" key="1">
    <citation type="journal article" date="2015" name="Nature">
        <title>rRNA introns, odd ribosomes, and small enigmatic genomes across a large radiation of phyla.</title>
        <authorList>
            <person name="Brown C.T."/>
            <person name="Hug L.A."/>
            <person name="Thomas B.C."/>
            <person name="Sharon I."/>
            <person name="Castelle C.J."/>
            <person name="Singh A."/>
            <person name="Wilkins M.J."/>
            <person name="Williams K.H."/>
            <person name="Banfield J.F."/>
        </authorList>
    </citation>
    <scope>NUCLEOTIDE SEQUENCE [LARGE SCALE GENOMIC DNA]</scope>
</reference>
<evidence type="ECO:0000256" key="2">
    <source>
        <dbReference type="ARBA" id="ARBA00022676"/>
    </source>
</evidence>
<evidence type="ECO:0000259" key="5">
    <source>
        <dbReference type="Pfam" id="PF00535"/>
    </source>
</evidence>
<organism evidence="6 7">
    <name type="scientific">Candidatus Woesebacteria bacterium GW2011_GWA1_39_8</name>
    <dbReference type="NCBI Taxonomy" id="1618552"/>
    <lineage>
        <taxon>Bacteria</taxon>
        <taxon>Candidatus Woeseibacteriota</taxon>
    </lineage>
</organism>
<evidence type="ECO:0000256" key="4">
    <source>
        <dbReference type="SAM" id="Phobius"/>
    </source>
</evidence>
<dbReference type="SUPFAM" id="SSF53448">
    <property type="entry name" value="Nucleotide-diphospho-sugar transferases"/>
    <property type="match status" value="1"/>
</dbReference>
<evidence type="ECO:0000256" key="1">
    <source>
        <dbReference type="ARBA" id="ARBA00006739"/>
    </source>
</evidence>
<gene>
    <name evidence="6" type="ORF">UT61_C0006G0010</name>
</gene>
<comment type="similarity">
    <text evidence="1">Belongs to the glycosyltransferase 2 family.</text>
</comment>
<keyword evidence="4" id="KW-0812">Transmembrane</keyword>
<sequence length="305" mass="35566">MESLISMNKSNKLSVIVAIPAFNEEANIVKLIKSIRMQDRKYYDLSEFWIYSDGSTDNTVSLVRKHFKDVKVFDFKKNMGKNKRVNQILRSFKGDVLIQVDADIKIIHKNVIDNLVKPFYENRNPGIVCAYHLASFPNSFVEKVAYFGFSVWNRSRNSLGEKGIRYFCEGGLRAFSKDFTKIFRLPEGKAAGEDSYSFYFAATKGFNVEISKNSKVYIDLAGNFRDYVRQMKRFLIHHGMMLEYFDARVIRKYEILSFYPKFTALVVELIKTPLIGIFYLLLQAFVKVQMPFYKPNISWVPVKRK</sequence>
<dbReference type="Proteomes" id="UP000034793">
    <property type="component" value="Unassembled WGS sequence"/>
</dbReference>
<dbReference type="AlphaFoldDB" id="A0A0G0PQM0"/>
<feature type="domain" description="Glycosyltransferase 2-like" evidence="5">
    <location>
        <begin position="17"/>
        <end position="179"/>
    </location>
</feature>
<evidence type="ECO:0000313" key="7">
    <source>
        <dbReference type="Proteomes" id="UP000034793"/>
    </source>
</evidence>
<comment type="caution">
    <text evidence="6">The sequence shown here is derived from an EMBL/GenBank/DDBJ whole genome shotgun (WGS) entry which is preliminary data.</text>
</comment>